<proteinExistence type="predicted"/>
<name>A0A6G1IJF9_9PLEO</name>
<reference evidence="2" key="1">
    <citation type="journal article" date="2020" name="Stud. Mycol.">
        <title>101 Dothideomycetes genomes: a test case for predicting lifestyles and emergence of pathogens.</title>
        <authorList>
            <person name="Haridas S."/>
            <person name="Albert R."/>
            <person name="Binder M."/>
            <person name="Bloem J."/>
            <person name="Labutti K."/>
            <person name="Salamov A."/>
            <person name="Andreopoulos B."/>
            <person name="Baker S."/>
            <person name="Barry K."/>
            <person name="Bills G."/>
            <person name="Bluhm B."/>
            <person name="Cannon C."/>
            <person name="Castanera R."/>
            <person name="Culley D."/>
            <person name="Daum C."/>
            <person name="Ezra D."/>
            <person name="Gonzalez J."/>
            <person name="Henrissat B."/>
            <person name="Kuo A."/>
            <person name="Liang C."/>
            <person name="Lipzen A."/>
            <person name="Lutzoni F."/>
            <person name="Magnuson J."/>
            <person name="Mondo S."/>
            <person name="Nolan M."/>
            <person name="Ohm R."/>
            <person name="Pangilinan J."/>
            <person name="Park H.-J."/>
            <person name="Ramirez L."/>
            <person name="Alfaro M."/>
            <person name="Sun H."/>
            <person name="Tritt A."/>
            <person name="Yoshinaga Y."/>
            <person name="Zwiers L.-H."/>
            <person name="Turgeon B."/>
            <person name="Goodwin S."/>
            <person name="Spatafora J."/>
            <person name="Crous P."/>
            <person name="Grigoriev I."/>
        </authorList>
    </citation>
    <scope>NUCLEOTIDE SEQUENCE</scope>
    <source>
        <strain evidence="2">CBS 122367</strain>
    </source>
</reference>
<sequence>MTGMEQSIKELQKTMLDLQKAAERNNIPVGYTTPHSTGANFPLPNHRSQPSLPAFYDESGRDQMAHQQQMSGYPDTRRYPNNGYLNRTGYGGREGKDGGHPQFSNVNPYNNVSGQVGSGYVQGYPPYGGFSPNQDQQHYGYNQGQGPAK</sequence>
<protein>
    <submittedName>
        <fullName evidence="2">Uncharacterized protein</fullName>
    </submittedName>
</protein>
<evidence type="ECO:0000313" key="3">
    <source>
        <dbReference type="Proteomes" id="UP000799291"/>
    </source>
</evidence>
<accession>A0A6G1IJF9</accession>
<keyword evidence="3" id="KW-1185">Reference proteome</keyword>
<evidence type="ECO:0000313" key="2">
    <source>
        <dbReference type="EMBL" id="KAF2678123.1"/>
    </source>
</evidence>
<evidence type="ECO:0000256" key="1">
    <source>
        <dbReference type="SAM" id="MobiDB-lite"/>
    </source>
</evidence>
<dbReference type="EMBL" id="MU005614">
    <property type="protein sequence ID" value="KAF2678123.1"/>
    <property type="molecule type" value="Genomic_DNA"/>
</dbReference>
<feature type="compositionally biased region" description="Polar residues" evidence="1">
    <location>
        <begin position="131"/>
        <end position="149"/>
    </location>
</feature>
<feature type="region of interest" description="Disordered" evidence="1">
    <location>
        <begin position="26"/>
        <end position="149"/>
    </location>
</feature>
<dbReference type="OrthoDB" id="3796126at2759"/>
<organism evidence="2 3">
    <name type="scientific">Lentithecium fluviatile CBS 122367</name>
    <dbReference type="NCBI Taxonomy" id="1168545"/>
    <lineage>
        <taxon>Eukaryota</taxon>
        <taxon>Fungi</taxon>
        <taxon>Dikarya</taxon>
        <taxon>Ascomycota</taxon>
        <taxon>Pezizomycotina</taxon>
        <taxon>Dothideomycetes</taxon>
        <taxon>Pleosporomycetidae</taxon>
        <taxon>Pleosporales</taxon>
        <taxon>Massarineae</taxon>
        <taxon>Lentitheciaceae</taxon>
        <taxon>Lentithecium</taxon>
    </lineage>
</organism>
<dbReference type="AlphaFoldDB" id="A0A6G1IJF9"/>
<gene>
    <name evidence="2" type="ORF">K458DRAFT_423302</name>
</gene>
<feature type="compositionally biased region" description="Low complexity" evidence="1">
    <location>
        <begin position="110"/>
        <end position="124"/>
    </location>
</feature>
<dbReference type="Proteomes" id="UP000799291">
    <property type="component" value="Unassembled WGS sequence"/>
</dbReference>